<feature type="compositionally biased region" description="Pro residues" evidence="1">
    <location>
        <begin position="143"/>
        <end position="152"/>
    </location>
</feature>
<evidence type="ECO:0000313" key="3">
    <source>
        <dbReference type="EMBL" id="MBD8876164.1"/>
    </source>
</evidence>
<evidence type="ECO:0000313" key="4">
    <source>
        <dbReference type="Proteomes" id="UP000615687"/>
    </source>
</evidence>
<dbReference type="InterPro" id="IPR009273">
    <property type="entry name" value="DUF930"/>
</dbReference>
<comment type="caution">
    <text evidence="3">The sequence shown here is derived from an EMBL/GenBank/DDBJ whole genome shotgun (WGS) entry which is preliminary data.</text>
</comment>
<feature type="region of interest" description="Disordered" evidence="1">
    <location>
        <begin position="85"/>
        <end position="313"/>
    </location>
</feature>
<organism evidence="3 4">
    <name type="scientific">Roseibium polysiphoniae</name>
    <dbReference type="NCBI Taxonomy" id="2571221"/>
    <lineage>
        <taxon>Bacteria</taxon>
        <taxon>Pseudomonadati</taxon>
        <taxon>Pseudomonadota</taxon>
        <taxon>Alphaproteobacteria</taxon>
        <taxon>Hyphomicrobiales</taxon>
        <taxon>Stappiaceae</taxon>
        <taxon>Roseibium</taxon>
    </lineage>
</organism>
<sequence>MSRDPDHQDPAATPGFLSAGAGGQAKDKSSSSTAAPLPGMRRAAHLDRRSGLSLFGLGLLLSLLLHLGLVVVLIGGVSLPEVATEPEPRTIQVELVPPPEPEIPEPELPEPEIPEPEEPEPETPEEPEPEPEPEEQEQEPAAEEPPPPPEPAPEPEEPAESETEPAPAPLEVLQPVVEFGEEDSSSGEAQDGDAAEEPEDPSDELPEELPLEEQAIQEALDEEADAAGEPDAELTPEADPDAELEPELEQADEDAASETLDAETEAESEAEAESESEAEDVPEADEGQEEQPETEVVGDPGPDPGPELAPDTELEDFGTVGRIVSSATPNRKPAAPSARSTSNAASGNRGTGAGRVGTRPVRRLLSDGILNNGRTRTAMAGMSRAQRMDLLCMTELRAQLRADNPARPPEALPSFRQPAGNVLEPGLAAFRAAGQWYDLAFRCEVDDRATRVLNFRYGIGRAVPRSEWQRRGFPNF</sequence>
<protein>
    <submittedName>
        <fullName evidence="3">DUF930 domain-containing protein</fullName>
    </submittedName>
</protein>
<accession>A0ABR9C8D6</accession>
<dbReference type="RefSeq" id="WP_192108658.1">
    <property type="nucleotide sequence ID" value="NZ_JACYXJ010000003.1"/>
</dbReference>
<gene>
    <name evidence="3" type="ORF">IG617_07690</name>
</gene>
<proteinExistence type="predicted"/>
<evidence type="ECO:0000256" key="2">
    <source>
        <dbReference type="SAM" id="Phobius"/>
    </source>
</evidence>
<keyword evidence="2" id="KW-0812">Transmembrane</keyword>
<feature type="compositionally biased region" description="Polar residues" evidence="1">
    <location>
        <begin position="338"/>
        <end position="348"/>
    </location>
</feature>
<dbReference type="EMBL" id="JACYXJ010000003">
    <property type="protein sequence ID" value="MBD8876164.1"/>
    <property type="molecule type" value="Genomic_DNA"/>
</dbReference>
<feature type="compositionally biased region" description="Acidic residues" evidence="1">
    <location>
        <begin position="219"/>
        <end position="293"/>
    </location>
</feature>
<feature type="region of interest" description="Disordered" evidence="1">
    <location>
        <begin position="1"/>
        <end position="37"/>
    </location>
</feature>
<keyword evidence="4" id="KW-1185">Reference proteome</keyword>
<keyword evidence="2" id="KW-1133">Transmembrane helix</keyword>
<reference evidence="3 4" key="1">
    <citation type="submission" date="2020-09" db="EMBL/GenBank/DDBJ databases">
        <title>The genome sequence of type strain Labrenzia polysiphoniae KACC 19711.</title>
        <authorList>
            <person name="Liu Y."/>
        </authorList>
    </citation>
    <scope>NUCLEOTIDE SEQUENCE [LARGE SCALE GENOMIC DNA]</scope>
    <source>
        <strain evidence="3 4">KACC 19711</strain>
    </source>
</reference>
<dbReference type="Pfam" id="PF06059">
    <property type="entry name" value="DUF930"/>
    <property type="match status" value="1"/>
</dbReference>
<feature type="compositionally biased region" description="Acidic residues" evidence="1">
    <location>
        <begin position="179"/>
        <end position="211"/>
    </location>
</feature>
<feature type="region of interest" description="Disordered" evidence="1">
    <location>
        <begin position="325"/>
        <end position="359"/>
    </location>
</feature>
<name>A0ABR9C8D6_9HYPH</name>
<keyword evidence="2" id="KW-0472">Membrane</keyword>
<feature type="transmembrane region" description="Helical" evidence="2">
    <location>
        <begin position="51"/>
        <end position="79"/>
    </location>
</feature>
<evidence type="ECO:0000256" key="1">
    <source>
        <dbReference type="SAM" id="MobiDB-lite"/>
    </source>
</evidence>
<dbReference type="Proteomes" id="UP000615687">
    <property type="component" value="Unassembled WGS sequence"/>
</dbReference>
<feature type="compositionally biased region" description="Acidic residues" evidence="1">
    <location>
        <begin position="102"/>
        <end position="142"/>
    </location>
</feature>
<feature type="compositionally biased region" description="Acidic residues" evidence="1">
    <location>
        <begin position="153"/>
        <end position="163"/>
    </location>
</feature>